<dbReference type="SUPFAM" id="SSF52172">
    <property type="entry name" value="CheY-like"/>
    <property type="match status" value="1"/>
</dbReference>
<name>A0A2U2B3K0_9BACT</name>
<feature type="domain" description="Histidine kinase" evidence="7">
    <location>
        <begin position="911"/>
        <end position="1129"/>
    </location>
</feature>
<dbReference type="InterPro" id="IPR001789">
    <property type="entry name" value="Sig_transdc_resp-reg_receiver"/>
</dbReference>
<dbReference type="InterPro" id="IPR036890">
    <property type="entry name" value="HATPase_C_sf"/>
</dbReference>
<evidence type="ECO:0000256" key="6">
    <source>
        <dbReference type="SAM" id="Phobius"/>
    </source>
</evidence>
<dbReference type="CDD" id="cd00146">
    <property type="entry name" value="PKD"/>
    <property type="match status" value="1"/>
</dbReference>
<dbReference type="Gene3D" id="1.10.287.130">
    <property type="match status" value="1"/>
</dbReference>
<dbReference type="InterPro" id="IPR005467">
    <property type="entry name" value="His_kinase_dom"/>
</dbReference>
<dbReference type="Gene3D" id="3.40.50.2300">
    <property type="match status" value="1"/>
</dbReference>
<dbReference type="Gene3D" id="2.130.10.10">
    <property type="entry name" value="YVTN repeat-like/Quinoprotein amine dehydrogenase"/>
    <property type="match status" value="2"/>
</dbReference>
<dbReference type="SMART" id="SM00448">
    <property type="entry name" value="REC"/>
    <property type="match status" value="1"/>
</dbReference>
<proteinExistence type="predicted"/>
<evidence type="ECO:0000313" key="10">
    <source>
        <dbReference type="Proteomes" id="UP000244956"/>
    </source>
</evidence>
<dbReference type="CDD" id="cd17546">
    <property type="entry name" value="REC_hyHK_CKI1_RcsC-like"/>
    <property type="match status" value="1"/>
</dbReference>
<dbReference type="Pfam" id="PF00072">
    <property type="entry name" value="Response_reg"/>
    <property type="match status" value="1"/>
</dbReference>
<dbReference type="InterPro" id="IPR013783">
    <property type="entry name" value="Ig-like_fold"/>
</dbReference>
<dbReference type="GO" id="GO:0000155">
    <property type="term" value="F:phosphorelay sensor kinase activity"/>
    <property type="evidence" value="ECO:0007669"/>
    <property type="project" value="InterPro"/>
</dbReference>
<dbReference type="Pfam" id="PF07495">
    <property type="entry name" value="Y_Y_Y"/>
    <property type="match status" value="1"/>
</dbReference>
<sequence length="1271" mass="147065">MLLTKKKAAMYRHLNILFLLLIFCSELILANEKIKLKPLESELFQSLVRDIHRDHEGYLWIANNGVGLMKYNSHFITRYLHNKSDTTSMSDDGVMVIEQDSMKNLWFGTINGLNRYCTYQDNFERYFSIPGDTTSLSSNFVNEMYLDTRGTLWVLTAHGLCQYLPEKNHFKRFYIPDSPSANNFTGMDQDSKGNYWVVTTSNGIYKFNPDSNLFIHYPDNKTISERLFSKKILIDTKDRFWIANWGAGLASFNPEAGDYFYYPVTDDGSGTNRNLAMNIIEWGNDQLLIAVDQGGINKLDLKTNIFTYIKANDPAYGQMLSNGVYCFHHDQEGILWVGTSRGGTFYSNPKENIFDIYSTYGGSMAVKDGIYNMPIHNIITSFYEDAKGDIWVGTGGGGIASFNQQERKFIFHTHNPQNENSLSSNVIRTITGDHNGNLLVATWDGGINKMNPQTGMFTKEPFERKLDGGYHGRNLWNIDTDSKNRIWITNPVGQIDLYDENKNLLGQFFIEPNPEIYHLPLIYEDEKNRIYTNTVRGVFLFNESGRYFEQVIKLPEVTFINLDDPKHIWAGTQKDGLYLCSRNGQILKQYTTEDGLSDNYVCSIIMDSERNLWISTHNGLSYLKTKAEQFTNYTEKDALAGNHFYIQSSLKTSNGKIFFGGADGFISFFPKDIPENKTRPEIYLTDFYVNNKKMDFKEEKSPISKPVKYIKNVNLKYNQRILTFHFQSINYTFPHKSQYKYILEGYENEWHVQNTEVTSANYTNLDPGTYTFKVTASNSDGLWSKKPATMEILIRPPVWKTRLFLVALTVIIIASLVLLLKWRNRKLIREKNRLQKKVSERTKVIEEQAHELSNQNRILEDQKEELEIQRDELAKHEEILEQEVRERTRDLKIAKDKAEKSDKLKSYFLANMSHEIRTPMNAIVGFATLLNEEGTSPEEKSEFIKLIKDNSDNLRFLVEDILDFSLIEANQMKIHYNNFLLNEFINHIYSSFALRNENPNVELRKKNLLEKEDLSFISDEFRIRQILSNLLSNAIKFTEHGFVELIIDRKASEIVFSVTDTGPGISESEQKIIFNQFVKLENDQFMAKRGIGLGLTLSQRLSKMLGAKLSVESELGKGSTFSLSFPFNVTMSRRTYPPKKPTTFLRKNWSYKNLLVIEDEISNYHFIFEVLKGTEINITWAKDGFEALEFLHNSKKFDLVLLDIKLPKMDGFKTFQRIRELVPEQIIIAQTAYARPEDELKIRESGFDEYLAKPINPHHLLKILSQFLDNN</sequence>
<feature type="transmembrane region" description="Helical" evidence="6">
    <location>
        <begin position="803"/>
        <end position="822"/>
    </location>
</feature>
<feature type="coiled-coil region" evidence="5">
    <location>
        <begin position="842"/>
        <end position="897"/>
    </location>
</feature>
<dbReference type="PANTHER" id="PTHR43547:SF2">
    <property type="entry name" value="HYBRID SIGNAL TRANSDUCTION HISTIDINE KINASE C"/>
    <property type="match status" value="1"/>
</dbReference>
<dbReference type="InterPro" id="IPR004358">
    <property type="entry name" value="Sig_transdc_His_kin-like_C"/>
</dbReference>
<dbReference type="Gene3D" id="2.60.40.10">
    <property type="entry name" value="Immunoglobulins"/>
    <property type="match status" value="1"/>
</dbReference>
<keyword evidence="6" id="KW-0472">Membrane</keyword>
<dbReference type="InterPro" id="IPR011047">
    <property type="entry name" value="Quinoprotein_ADH-like_sf"/>
</dbReference>
<dbReference type="PANTHER" id="PTHR43547">
    <property type="entry name" value="TWO-COMPONENT HISTIDINE KINASE"/>
    <property type="match status" value="1"/>
</dbReference>
<dbReference type="EC" id="2.7.13.3" evidence="2"/>
<dbReference type="Gene3D" id="3.30.565.10">
    <property type="entry name" value="Histidine kinase-like ATPase, C-terminal domain"/>
    <property type="match status" value="1"/>
</dbReference>
<evidence type="ECO:0000256" key="1">
    <source>
        <dbReference type="ARBA" id="ARBA00000085"/>
    </source>
</evidence>
<keyword evidence="6" id="KW-0812">Transmembrane</keyword>
<dbReference type="RefSeq" id="WP_109266206.1">
    <property type="nucleotide sequence ID" value="NZ_QEWP01000030.1"/>
</dbReference>
<dbReference type="InterPro" id="IPR003594">
    <property type="entry name" value="HATPase_dom"/>
</dbReference>
<dbReference type="AlphaFoldDB" id="A0A2U2B3K0"/>
<keyword evidence="5" id="KW-0175">Coiled coil</keyword>
<feature type="domain" description="Response regulatory" evidence="8">
    <location>
        <begin position="1153"/>
        <end position="1268"/>
    </location>
</feature>
<dbReference type="Proteomes" id="UP000244956">
    <property type="component" value="Unassembled WGS sequence"/>
</dbReference>
<keyword evidence="6" id="KW-1133">Transmembrane helix</keyword>
<dbReference type="SUPFAM" id="SSF63829">
    <property type="entry name" value="Calcium-dependent phosphotriesterase"/>
    <property type="match status" value="1"/>
</dbReference>
<dbReference type="PRINTS" id="PR00344">
    <property type="entry name" value="BCTRLSENSOR"/>
</dbReference>
<evidence type="ECO:0000259" key="7">
    <source>
        <dbReference type="PROSITE" id="PS50109"/>
    </source>
</evidence>
<dbReference type="PROSITE" id="PS50109">
    <property type="entry name" value="HIS_KIN"/>
    <property type="match status" value="1"/>
</dbReference>
<keyword evidence="10" id="KW-1185">Reference proteome</keyword>
<dbReference type="InterPro" id="IPR036097">
    <property type="entry name" value="HisK_dim/P_sf"/>
</dbReference>
<dbReference type="SMART" id="SM00387">
    <property type="entry name" value="HATPase_c"/>
    <property type="match status" value="1"/>
</dbReference>
<comment type="catalytic activity">
    <reaction evidence="1">
        <text>ATP + protein L-histidine = ADP + protein N-phospho-L-histidine.</text>
        <dbReference type="EC" id="2.7.13.3"/>
    </reaction>
</comment>
<evidence type="ECO:0000313" key="9">
    <source>
        <dbReference type="EMBL" id="PWD97624.1"/>
    </source>
</evidence>
<protein>
    <recommendedName>
        <fullName evidence="2">histidine kinase</fullName>
        <ecNumber evidence="2">2.7.13.3</ecNumber>
    </recommendedName>
</protein>
<dbReference type="PROSITE" id="PS50110">
    <property type="entry name" value="RESPONSE_REGULATORY"/>
    <property type="match status" value="1"/>
</dbReference>
<evidence type="ECO:0000256" key="2">
    <source>
        <dbReference type="ARBA" id="ARBA00012438"/>
    </source>
</evidence>
<accession>A0A2U2B3K0</accession>
<evidence type="ECO:0000256" key="5">
    <source>
        <dbReference type="SAM" id="Coils"/>
    </source>
</evidence>
<dbReference type="Pfam" id="PF07494">
    <property type="entry name" value="Reg_prop"/>
    <property type="match status" value="3"/>
</dbReference>
<evidence type="ECO:0000259" key="8">
    <source>
        <dbReference type="PROSITE" id="PS50110"/>
    </source>
</evidence>
<dbReference type="SMART" id="SM00388">
    <property type="entry name" value="HisKA"/>
    <property type="match status" value="1"/>
</dbReference>
<keyword evidence="3 4" id="KW-0597">Phosphoprotein</keyword>
<dbReference type="SUPFAM" id="SSF47384">
    <property type="entry name" value="Homodimeric domain of signal transducing histidine kinase"/>
    <property type="match status" value="1"/>
</dbReference>
<dbReference type="InterPro" id="IPR011110">
    <property type="entry name" value="Reg_prop"/>
</dbReference>
<reference evidence="9 10" key="1">
    <citation type="submission" date="2018-05" db="EMBL/GenBank/DDBJ databases">
        <title>Marinilabilia rubrum sp. nov., isolated from saltern sediment.</title>
        <authorList>
            <person name="Zhang R."/>
        </authorList>
    </citation>
    <scope>NUCLEOTIDE SEQUENCE [LARGE SCALE GENOMIC DNA]</scope>
    <source>
        <strain evidence="9 10">WTE16</strain>
    </source>
</reference>
<dbReference type="CDD" id="cd00082">
    <property type="entry name" value="HisKA"/>
    <property type="match status" value="1"/>
</dbReference>
<dbReference type="Pfam" id="PF00512">
    <property type="entry name" value="HisKA"/>
    <property type="match status" value="1"/>
</dbReference>
<dbReference type="FunFam" id="2.60.40.10:FF:000791">
    <property type="entry name" value="Two-component system sensor histidine kinase/response regulator"/>
    <property type="match status" value="1"/>
</dbReference>
<dbReference type="SUPFAM" id="SSF55874">
    <property type="entry name" value="ATPase domain of HSP90 chaperone/DNA topoisomerase II/histidine kinase"/>
    <property type="match status" value="1"/>
</dbReference>
<evidence type="ECO:0000256" key="4">
    <source>
        <dbReference type="PROSITE-ProRule" id="PRU00169"/>
    </source>
</evidence>
<feature type="modified residue" description="4-aspartylphosphate" evidence="4">
    <location>
        <position position="1203"/>
    </location>
</feature>
<dbReference type="InterPro" id="IPR011123">
    <property type="entry name" value="Y_Y_Y"/>
</dbReference>
<comment type="caution">
    <text evidence="9">The sequence shown here is derived from an EMBL/GenBank/DDBJ whole genome shotgun (WGS) entry which is preliminary data.</text>
</comment>
<dbReference type="InterPro" id="IPR015943">
    <property type="entry name" value="WD40/YVTN_repeat-like_dom_sf"/>
</dbReference>
<dbReference type="Pfam" id="PF02518">
    <property type="entry name" value="HATPase_c"/>
    <property type="match status" value="1"/>
</dbReference>
<dbReference type="OrthoDB" id="717811at2"/>
<evidence type="ECO:0000256" key="3">
    <source>
        <dbReference type="ARBA" id="ARBA00022553"/>
    </source>
</evidence>
<dbReference type="InterPro" id="IPR011006">
    <property type="entry name" value="CheY-like_superfamily"/>
</dbReference>
<organism evidence="9 10">
    <name type="scientific">Marinilabilia rubra</name>
    <dbReference type="NCBI Taxonomy" id="2162893"/>
    <lineage>
        <taxon>Bacteria</taxon>
        <taxon>Pseudomonadati</taxon>
        <taxon>Bacteroidota</taxon>
        <taxon>Bacteroidia</taxon>
        <taxon>Marinilabiliales</taxon>
        <taxon>Marinilabiliaceae</taxon>
        <taxon>Marinilabilia</taxon>
    </lineage>
</organism>
<dbReference type="InterPro" id="IPR003661">
    <property type="entry name" value="HisK_dim/P_dom"/>
</dbReference>
<gene>
    <name evidence="9" type="ORF">DDZ16_19750</name>
</gene>
<dbReference type="SUPFAM" id="SSF50998">
    <property type="entry name" value="Quinoprotein alcohol dehydrogenase-like"/>
    <property type="match status" value="1"/>
</dbReference>
<dbReference type="EMBL" id="QEWP01000030">
    <property type="protein sequence ID" value="PWD97624.1"/>
    <property type="molecule type" value="Genomic_DNA"/>
</dbReference>